<name>A0A445FV27_GLYSO</name>
<evidence type="ECO:0000256" key="2">
    <source>
        <dbReference type="ARBA" id="ARBA00022723"/>
    </source>
</evidence>
<evidence type="ECO:0000256" key="1">
    <source>
        <dbReference type="ARBA" id="ARBA00009374"/>
    </source>
</evidence>
<reference evidence="6 7" key="1">
    <citation type="submission" date="2018-09" db="EMBL/GenBank/DDBJ databases">
        <title>A high-quality reference genome of wild soybean provides a powerful tool to mine soybean genomes.</title>
        <authorList>
            <person name="Xie M."/>
            <person name="Chung C.Y.L."/>
            <person name="Li M.-W."/>
            <person name="Wong F.-L."/>
            <person name="Chan T.-F."/>
            <person name="Lam H.-M."/>
        </authorList>
    </citation>
    <scope>NUCLEOTIDE SEQUENCE [LARGE SCALE GENOMIC DNA]</scope>
    <source>
        <strain evidence="7">cv. W05</strain>
        <tissue evidence="6">Hypocotyl of etiolated seedlings</tissue>
    </source>
</reference>
<comment type="caution">
    <text evidence="6">The sequence shown here is derived from an EMBL/GenBank/DDBJ whole genome shotgun (WGS) entry which is preliminary data.</text>
</comment>
<feature type="zinc finger region" description="FLZ-type" evidence="4">
    <location>
        <begin position="73"/>
        <end position="117"/>
    </location>
</feature>
<evidence type="ECO:0000256" key="4">
    <source>
        <dbReference type="PROSITE-ProRule" id="PRU01131"/>
    </source>
</evidence>
<feature type="domain" description="FLZ-type" evidence="5">
    <location>
        <begin position="73"/>
        <end position="117"/>
    </location>
</feature>
<dbReference type="GO" id="GO:0008270">
    <property type="term" value="F:zinc ion binding"/>
    <property type="evidence" value="ECO:0007669"/>
    <property type="project" value="UniProtKB-KW"/>
</dbReference>
<evidence type="ECO:0000313" key="6">
    <source>
        <dbReference type="EMBL" id="RZB52664.1"/>
    </source>
</evidence>
<dbReference type="Gramene" id="XM_028356502.1">
    <property type="protein sequence ID" value="XP_028212303.1"/>
    <property type="gene ID" value="LOC114394828"/>
</dbReference>
<proteinExistence type="inferred from homology"/>
<dbReference type="Proteomes" id="UP000289340">
    <property type="component" value="Chromosome 18"/>
</dbReference>
<comment type="similarity">
    <text evidence="1">Belongs to the FLZ family.</text>
</comment>
<accession>A0A445FV27</accession>
<keyword evidence="3" id="KW-0862">Zinc</keyword>
<dbReference type="PANTHER" id="PTHR47847">
    <property type="entry name" value="FCS-LIKE ZINC FINGER 17"/>
    <property type="match status" value="1"/>
</dbReference>
<dbReference type="PANTHER" id="PTHR47847:SF2">
    <property type="entry name" value="FCS-LIKE ZINC FINGER 17-RELATED"/>
    <property type="match status" value="1"/>
</dbReference>
<sequence length="139" mass="16132">MLPKFIISPFRVESQEGKHVNKRRKHVRSFKSTNMDVGLRLLPQITSSNSTSNVLLKSAVRKANQQSIPQDLCFLKTYNLCNKQLCPDKDIYLYSRDQGFCSVETKQMVAAYRQCSSESRSETRLILEDLRMQRLKSRV</sequence>
<evidence type="ECO:0000313" key="7">
    <source>
        <dbReference type="Proteomes" id="UP000289340"/>
    </source>
</evidence>
<dbReference type="Pfam" id="PF04570">
    <property type="entry name" value="zf-FLZ"/>
    <property type="match status" value="1"/>
</dbReference>
<organism evidence="6 7">
    <name type="scientific">Glycine soja</name>
    <name type="common">Wild soybean</name>
    <dbReference type="NCBI Taxonomy" id="3848"/>
    <lineage>
        <taxon>Eukaryota</taxon>
        <taxon>Viridiplantae</taxon>
        <taxon>Streptophyta</taxon>
        <taxon>Embryophyta</taxon>
        <taxon>Tracheophyta</taxon>
        <taxon>Spermatophyta</taxon>
        <taxon>Magnoliopsida</taxon>
        <taxon>eudicotyledons</taxon>
        <taxon>Gunneridae</taxon>
        <taxon>Pentapetalae</taxon>
        <taxon>rosids</taxon>
        <taxon>fabids</taxon>
        <taxon>Fabales</taxon>
        <taxon>Fabaceae</taxon>
        <taxon>Papilionoideae</taxon>
        <taxon>50 kb inversion clade</taxon>
        <taxon>NPAAA clade</taxon>
        <taxon>indigoferoid/millettioid clade</taxon>
        <taxon>Phaseoleae</taxon>
        <taxon>Glycine</taxon>
        <taxon>Glycine subgen. Soja</taxon>
    </lineage>
</organism>
<dbReference type="EMBL" id="QZWG01000018">
    <property type="protein sequence ID" value="RZB52664.1"/>
    <property type="molecule type" value="Genomic_DNA"/>
</dbReference>
<evidence type="ECO:0000259" key="5">
    <source>
        <dbReference type="PROSITE" id="PS51795"/>
    </source>
</evidence>
<keyword evidence="7" id="KW-1185">Reference proteome</keyword>
<dbReference type="PROSITE" id="PS51795">
    <property type="entry name" value="ZF_FLZ"/>
    <property type="match status" value="1"/>
</dbReference>
<dbReference type="AlphaFoldDB" id="A0A445FV27"/>
<gene>
    <name evidence="6" type="ORF">D0Y65_048932</name>
</gene>
<keyword evidence="3" id="KW-0863">Zinc-finger</keyword>
<protein>
    <recommendedName>
        <fullName evidence="5">FLZ-type domain-containing protein</fullName>
    </recommendedName>
</protein>
<dbReference type="InterPro" id="IPR007650">
    <property type="entry name" value="Zf-FLZ_dom"/>
</dbReference>
<dbReference type="InterPro" id="IPR044181">
    <property type="entry name" value="FLZ17/18"/>
</dbReference>
<keyword evidence="2" id="KW-0479">Metal-binding</keyword>
<evidence type="ECO:0000256" key="3">
    <source>
        <dbReference type="ARBA" id="ARBA00022771"/>
    </source>
</evidence>